<dbReference type="Proteomes" id="UP000813876">
    <property type="component" value="Unassembled WGS sequence"/>
</dbReference>
<dbReference type="EMBL" id="WMCP01000002">
    <property type="protein sequence ID" value="MCF2300807.1"/>
    <property type="molecule type" value="Genomic_DNA"/>
</dbReference>
<proteinExistence type="predicted"/>
<evidence type="ECO:0000313" key="1">
    <source>
        <dbReference type="EMBL" id="MCF2300807.1"/>
    </source>
</evidence>
<gene>
    <name evidence="1" type="ORF">GLP33_03585</name>
</gene>
<dbReference type="AlphaFoldDB" id="A0AAW4ZNQ9"/>
<dbReference type="RefSeq" id="WP_107294021.1">
    <property type="nucleotide sequence ID" value="NZ_PYMT01000087.1"/>
</dbReference>
<reference evidence="1" key="1">
    <citation type="submission" date="2019-11" db="EMBL/GenBank/DDBJ databases">
        <title>Comparative genomics of photobacteria reveal adaptation to distinct habitats.</title>
        <authorList>
            <person name="Fuertes-Perez S."/>
            <person name="Hilgarth M."/>
            <person name="Vogel R.F."/>
        </authorList>
    </citation>
    <scope>NUCLEOTIDE SEQUENCE</scope>
    <source>
        <strain evidence="1">TMW2.2145</strain>
    </source>
</reference>
<evidence type="ECO:0000313" key="2">
    <source>
        <dbReference type="Proteomes" id="UP000813876"/>
    </source>
</evidence>
<protein>
    <recommendedName>
        <fullName evidence="3">Lipoprotein</fullName>
    </recommendedName>
</protein>
<organism evidence="1 2">
    <name type="scientific">Photobacterium phosphoreum</name>
    <dbReference type="NCBI Taxonomy" id="659"/>
    <lineage>
        <taxon>Bacteria</taxon>
        <taxon>Pseudomonadati</taxon>
        <taxon>Pseudomonadota</taxon>
        <taxon>Gammaproteobacteria</taxon>
        <taxon>Vibrionales</taxon>
        <taxon>Vibrionaceae</taxon>
        <taxon>Photobacterium</taxon>
    </lineage>
</organism>
<name>A0AAW4ZNQ9_PHOPO</name>
<evidence type="ECO:0008006" key="3">
    <source>
        <dbReference type="Google" id="ProtNLM"/>
    </source>
</evidence>
<accession>A0AAW4ZNQ9</accession>
<comment type="caution">
    <text evidence="1">The sequence shown here is derived from an EMBL/GenBank/DDBJ whole genome shotgun (WGS) entry which is preliminary data.</text>
</comment>
<dbReference type="PROSITE" id="PS51257">
    <property type="entry name" value="PROKAR_LIPOPROTEIN"/>
    <property type="match status" value="1"/>
</dbReference>
<sequence>MLMEYNRVIILIGIIITATACSHRPPNVIAQIPLLSAAYTKNQQQICSLIINNTKRYSLICNHEKFYFQPIQRYVSALGKQCMKGVAMKISGTENIRVFCQASIKNEEKWYLVPSVITNLDDIK</sequence>